<evidence type="ECO:0000313" key="2">
    <source>
        <dbReference type="EMBL" id="KAF2092898.1"/>
    </source>
</evidence>
<dbReference type="AlphaFoldDB" id="A0A9P4I3N2"/>
<protein>
    <recommendedName>
        <fullName evidence="4">Ubiquinol-cytochrome-c reductase complex subunit-domain-containing protein</fullName>
    </recommendedName>
</protein>
<dbReference type="GO" id="GO:0005739">
    <property type="term" value="C:mitochondrion"/>
    <property type="evidence" value="ECO:0007669"/>
    <property type="project" value="GOC"/>
</dbReference>
<dbReference type="InterPro" id="IPR019182">
    <property type="entry name" value="Cytochrome_b-c1_su10_fun"/>
</dbReference>
<name>A0A9P4I3N2_9PEZI</name>
<keyword evidence="3" id="KW-1185">Reference proteome</keyword>
<evidence type="ECO:0000313" key="3">
    <source>
        <dbReference type="Proteomes" id="UP000799772"/>
    </source>
</evidence>
<dbReference type="PANTHER" id="PTHR28254">
    <property type="entry name" value="CYTOCHROME B-C1 COMPLEX SUBUNIT 10"/>
    <property type="match status" value="1"/>
</dbReference>
<dbReference type="Pfam" id="PF09796">
    <property type="entry name" value="QCR10"/>
    <property type="match status" value="1"/>
</dbReference>
<keyword evidence="1" id="KW-0472">Membrane</keyword>
<keyword evidence="1" id="KW-0812">Transmembrane</keyword>
<reference evidence="2" key="1">
    <citation type="journal article" date="2020" name="Stud. Mycol.">
        <title>101 Dothideomycetes genomes: a test case for predicting lifestyles and emergence of pathogens.</title>
        <authorList>
            <person name="Haridas S."/>
            <person name="Albert R."/>
            <person name="Binder M."/>
            <person name="Bloem J."/>
            <person name="Labutti K."/>
            <person name="Salamov A."/>
            <person name="Andreopoulos B."/>
            <person name="Baker S."/>
            <person name="Barry K."/>
            <person name="Bills G."/>
            <person name="Bluhm B."/>
            <person name="Cannon C."/>
            <person name="Castanera R."/>
            <person name="Culley D."/>
            <person name="Daum C."/>
            <person name="Ezra D."/>
            <person name="Gonzalez J."/>
            <person name="Henrissat B."/>
            <person name="Kuo A."/>
            <person name="Liang C."/>
            <person name="Lipzen A."/>
            <person name="Lutzoni F."/>
            <person name="Magnuson J."/>
            <person name="Mondo S."/>
            <person name="Nolan M."/>
            <person name="Ohm R."/>
            <person name="Pangilinan J."/>
            <person name="Park H.-J."/>
            <person name="Ramirez L."/>
            <person name="Alfaro M."/>
            <person name="Sun H."/>
            <person name="Tritt A."/>
            <person name="Yoshinaga Y."/>
            <person name="Zwiers L.-H."/>
            <person name="Turgeon B."/>
            <person name="Goodwin S."/>
            <person name="Spatafora J."/>
            <person name="Crous P."/>
            <person name="Grigoriev I."/>
        </authorList>
    </citation>
    <scope>NUCLEOTIDE SEQUENCE</scope>
    <source>
        <strain evidence="2">CBS 133067</strain>
    </source>
</reference>
<proteinExistence type="predicted"/>
<sequence>MVASPQRPGLPHVGHLGIQPWSVRPDYSTYKSPHGPKYTISTHYHGINASRALRFGTLAAGFGTCAGIFALFFFAEVPKVSKDIMQKVPVLGDYFRKEVAPEDNPF</sequence>
<dbReference type="Proteomes" id="UP000799772">
    <property type="component" value="Unassembled WGS sequence"/>
</dbReference>
<evidence type="ECO:0000256" key="1">
    <source>
        <dbReference type="SAM" id="Phobius"/>
    </source>
</evidence>
<dbReference type="OrthoDB" id="2391627at2759"/>
<dbReference type="PANTHER" id="PTHR28254:SF1">
    <property type="entry name" value="CYTOCHROME B-C1 COMPLEX SUBUNIT 10, MITOCHONDRIAL"/>
    <property type="match status" value="1"/>
</dbReference>
<organism evidence="2 3">
    <name type="scientific">Rhizodiscina lignyota</name>
    <dbReference type="NCBI Taxonomy" id="1504668"/>
    <lineage>
        <taxon>Eukaryota</taxon>
        <taxon>Fungi</taxon>
        <taxon>Dikarya</taxon>
        <taxon>Ascomycota</taxon>
        <taxon>Pezizomycotina</taxon>
        <taxon>Dothideomycetes</taxon>
        <taxon>Pleosporomycetidae</taxon>
        <taxon>Aulographales</taxon>
        <taxon>Rhizodiscinaceae</taxon>
        <taxon>Rhizodiscina</taxon>
    </lineage>
</organism>
<keyword evidence="1" id="KW-1133">Transmembrane helix</keyword>
<evidence type="ECO:0008006" key="4">
    <source>
        <dbReference type="Google" id="ProtNLM"/>
    </source>
</evidence>
<dbReference type="GO" id="GO:0006122">
    <property type="term" value="P:mitochondrial electron transport, ubiquinol to cytochrome c"/>
    <property type="evidence" value="ECO:0007669"/>
    <property type="project" value="InterPro"/>
</dbReference>
<feature type="transmembrane region" description="Helical" evidence="1">
    <location>
        <begin position="55"/>
        <end position="75"/>
    </location>
</feature>
<accession>A0A9P4I3N2</accession>
<comment type="caution">
    <text evidence="2">The sequence shown here is derived from an EMBL/GenBank/DDBJ whole genome shotgun (WGS) entry which is preliminary data.</text>
</comment>
<gene>
    <name evidence="2" type="ORF">NA57DRAFT_81829</name>
</gene>
<dbReference type="EMBL" id="ML978141">
    <property type="protein sequence ID" value="KAF2092898.1"/>
    <property type="molecule type" value="Genomic_DNA"/>
</dbReference>